<keyword evidence="2" id="KW-1185">Reference proteome</keyword>
<evidence type="ECO:0000313" key="2">
    <source>
        <dbReference type="Proteomes" id="UP000198688"/>
    </source>
</evidence>
<dbReference type="RefSeq" id="WP_092547141.1">
    <property type="nucleotide sequence ID" value="NZ_BOMJ01000034.1"/>
</dbReference>
<gene>
    <name evidence="1" type="ORF">SAMN04489716_5351</name>
</gene>
<organism evidence="1 2">
    <name type="scientific">Actinoplanes derwentensis</name>
    <dbReference type="NCBI Taxonomy" id="113562"/>
    <lineage>
        <taxon>Bacteria</taxon>
        <taxon>Bacillati</taxon>
        <taxon>Actinomycetota</taxon>
        <taxon>Actinomycetes</taxon>
        <taxon>Micromonosporales</taxon>
        <taxon>Micromonosporaceae</taxon>
        <taxon>Actinoplanes</taxon>
    </lineage>
</organism>
<dbReference type="Pfam" id="PF06013">
    <property type="entry name" value="WXG100"/>
    <property type="match status" value="1"/>
</dbReference>
<dbReference type="EMBL" id="LT629758">
    <property type="protein sequence ID" value="SDT66452.1"/>
    <property type="molecule type" value="Genomic_DNA"/>
</dbReference>
<reference evidence="1 2" key="1">
    <citation type="submission" date="2016-10" db="EMBL/GenBank/DDBJ databases">
        <authorList>
            <person name="de Groot N.N."/>
        </authorList>
    </citation>
    <scope>NUCLEOTIDE SEQUENCE [LARGE SCALE GENOMIC DNA]</scope>
    <source>
        <strain evidence="1 2">DSM 43941</strain>
    </source>
</reference>
<evidence type="ECO:0000313" key="1">
    <source>
        <dbReference type="EMBL" id="SDT66452.1"/>
    </source>
</evidence>
<dbReference type="STRING" id="113562.SAMN04489716_5351"/>
<dbReference type="OrthoDB" id="3627595at2"/>
<accession>A0A1H2C852</accession>
<sequence>MPDDFIGYDYSQIFEGITKMNNVNKAVEGLIQKLSMETGTALDNWTGPAAANYNELSLRIEKNFGDMNQIVHELATELGVRADDMQAQDVRSGNRFGDVR</sequence>
<dbReference type="Proteomes" id="UP000198688">
    <property type="component" value="Chromosome I"/>
</dbReference>
<dbReference type="SUPFAM" id="SSF140453">
    <property type="entry name" value="EsxAB dimer-like"/>
    <property type="match status" value="1"/>
</dbReference>
<name>A0A1H2C852_9ACTN</name>
<dbReference type="AlphaFoldDB" id="A0A1H2C852"/>
<dbReference type="InterPro" id="IPR036689">
    <property type="entry name" value="ESAT-6-like_sf"/>
</dbReference>
<dbReference type="Gene3D" id="1.10.287.1060">
    <property type="entry name" value="ESAT-6-like"/>
    <property type="match status" value="1"/>
</dbReference>
<protein>
    <submittedName>
        <fullName evidence="1">WXG100 family type VII secretion target</fullName>
    </submittedName>
</protein>
<dbReference type="InterPro" id="IPR010310">
    <property type="entry name" value="T7SS_ESAT-6-like"/>
</dbReference>
<proteinExistence type="predicted"/>